<reference evidence="1 3" key="1">
    <citation type="submission" date="2017-06" db="EMBL/GenBank/DDBJ databases">
        <title>Genome Sequencing of the methanotroph Methylovulum psychrotolerants str. HV10-M2 isolated from a high-altitude environment.</title>
        <authorList>
            <person name="Mateos-Rivera A."/>
        </authorList>
    </citation>
    <scope>NUCLEOTIDE SEQUENCE [LARGE SCALE GENOMIC DNA]</scope>
    <source>
        <strain evidence="1 3">HV10_M2</strain>
    </source>
</reference>
<protein>
    <recommendedName>
        <fullName evidence="5">Sulfotransferase domain-containing protein</fullName>
    </recommendedName>
</protein>
<dbReference type="AlphaFoldDB" id="A0A1Z4C266"/>
<dbReference type="EMBL" id="PGFZ01000004">
    <property type="protein sequence ID" value="POZ51995.1"/>
    <property type="molecule type" value="Genomic_DNA"/>
</dbReference>
<dbReference type="InterPro" id="IPR027417">
    <property type="entry name" value="P-loop_NTPase"/>
</dbReference>
<name>A0A1Z4C266_9GAMM</name>
<dbReference type="KEGG" id="mpsy:CEK71_16870"/>
<proteinExistence type="predicted"/>
<reference evidence="2 4" key="2">
    <citation type="submission" date="2017-11" db="EMBL/GenBank/DDBJ databases">
        <title>Draft Genome Sequence of Methylobacter psychrotolerans Sph1T, an Obligate Methanotroph from Low-Temperature Environments.</title>
        <authorList>
            <person name="Oshkin I.Y."/>
            <person name="Miroshnikov K."/>
            <person name="Belova S.E."/>
            <person name="Korzhenkov A."/>
            <person name="Toshchakov S.V."/>
            <person name="Dedysh S.N."/>
        </authorList>
    </citation>
    <scope>NUCLEOTIDE SEQUENCE [LARGE SCALE GENOMIC DNA]</scope>
    <source>
        <strain evidence="2 4">Sph1</strain>
    </source>
</reference>
<dbReference type="Gene3D" id="3.40.50.300">
    <property type="entry name" value="P-loop containing nucleotide triphosphate hydrolases"/>
    <property type="match status" value="1"/>
</dbReference>
<keyword evidence="3" id="KW-1185">Reference proteome</keyword>
<organism evidence="1 3">
    <name type="scientific">Methylovulum psychrotolerans</name>
    <dbReference type="NCBI Taxonomy" id="1704499"/>
    <lineage>
        <taxon>Bacteria</taxon>
        <taxon>Pseudomonadati</taxon>
        <taxon>Pseudomonadota</taxon>
        <taxon>Gammaproteobacteria</taxon>
        <taxon>Methylococcales</taxon>
        <taxon>Methylococcaceae</taxon>
        <taxon>Methylovulum</taxon>
    </lineage>
</organism>
<evidence type="ECO:0000313" key="3">
    <source>
        <dbReference type="Proteomes" id="UP000197019"/>
    </source>
</evidence>
<accession>A0A1Z4C266</accession>
<evidence type="ECO:0000313" key="1">
    <source>
        <dbReference type="EMBL" id="ASF47600.1"/>
    </source>
</evidence>
<dbReference type="Proteomes" id="UP000237423">
    <property type="component" value="Unassembled WGS sequence"/>
</dbReference>
<evidence type="ECO:0000313" key="2">
    <source>
        <dbReference type="EMBL" id="POZ51995.1"/>
    </source>
</evidence>
<gene>
    <name evidence="2" type="ORF">AADEFJLK_02216</name>
    <name evidence="1" type="ORF">CEK71_16870</name>
</gene>
<evidence type="ECO:0000313" key="4">
    <source>
        <dbReference type="Proteomes" id="UP000237423"/>
    </source>
</evidence>
<dbReference type="SUPFAM" id="SSF52540">
    <property type="entry name" value="P-loop containing nucleoside triphosphate hydrolases"/>
    <property type="match status" value="1"/>
</dbReference>
<dbReference type="EMBL" id="CP022129">
    <property type="protein sequence ID" value="ASF47600.1"/>
    <property type="molecule type" value="Genomic_DNA"/>
</dbReference>
<dbReference type="Proteomes" id="UP000197019">
    <property type="component" value="Chromosome"/>
</dbReference>
<evidence type="ECO:0008006" key="5">
    <source>
        <dbReference type="Google" id="ProtNLM"/>
    </source>
</evidence>
<sequence length="319" mass="36605">MKHKIIIHIGAHKTGTTSIQMKLDKDRELLHTRGVYYPKSNFQLHGQHKLAFAMKNPKDEANLTDCLKALTQELNSLNEGMLVVLSSEEFFTAPLESIRQLKQSLNPFDVHILAFVRRQDNQFVSFYNERAKGLRNNFTQPAQRFLKNPILLSDELDYLHFLNQWASVFGAKKLKVQQYESYSNVVAGFFEAIGRKGCYIEDGSGTNRKNISVNLEVLEILRLVKQLTHDVAVRKKILVDAKTFFVNGTPAQKLITSEQRVAILDFFKDSNEKLFKKYFHQSNQYSSDHIVAEEDAVKLKPADIVNFMLSYVKADSIDD</sequence>